<organism evidence="3 4">
    <name type="scientific">Companilactobacillus alimentarius DSM 20249</name>
    <dbReference type="NCBI Taxonomy" id="1423720"/>
    <lineage>
        <taxon>Bacteria</taxon>
        <taxon>Bacillati</taxon>
        <taxon>Bacillota</taxon>
        <taxon>Bacilli</taxon>
        <taxon>Lactobacillales</taxon>
        <taxon>Lactobacillaceae</taxon>
        <taxon>Companilactobacillus</taxon>
    </lineage>
</organism>
<keyword evidence="1" id="KW-0378">Hydrolase</keyword>
<gene>
    <name evidence="3" type="ORF">LA20249_06655</name>
</gene>
<evidence type="ECO:0000256" key="1">
    <source>
        <dbReference type="ARBA" id="ARBA00022801"/>
    </source>
</evidence>
<feature type="domain" description="Sialate O-acetylesterase" evidence="2">
    <location>
        <begin position="274"/>
        <end position="384"/>
    </location>
</feature>
<dbReference type="InterPro" id="IPR039329">
    <property type="entry name" value="SIAE"/>
</dbReference>
<accession>A0A2K9HQK3</accession>
<dbReference type="EMBL" id="CP018867">
    <property type="protein sequence ID" value="AUI71872.1"/>
    <property type="molecule type" value="Genomic_DNA"/>
</dbReference>
<dbReference type="SUPFAM" id="SSF52266">
    <property type="entry name" value="SGNH hydrolase"/>
    <property type="match status" value="1"/>
</dbReference>
<evidence type="ECO:0000313" key="3">
    <source>
        <dbReference type="EMBL" id="AUI71872.1"/>
    </source>
</evidence>
<dbReference type="OrthoDB" id="9795554at2"/>
<dbReference type="InterPro" id="IPR005181">
    <property type="entry name" value="SASA"/>
</dbReference>
<name>A0A2K9HQK3_9LACO</name>
<dbReference type="GO" id="GO:0005975">
    <property type="term" value="P:carbohydrate metabolic process"/>
    <property type="evidence" value="ECO:0007669"/>
    <property type="project" value="TreeGrafter"/>
</dbReference>
<dbReference type="PANTHER" id="PTHR22901">
    <property type="entry name" value="SIALATE O-ACETYLESTERASE"/>
    <property type="match status" value="1"/>
</dbReference>
<dbReference type="AlphaFoldDB" id="A0A2K9HQK3"/>
<dbReference type="PANTHER" id="PTHR22901:SF0">
    <property type="entry name" value="SIALATE O-ACETYLESTERASE"/>
    <property type="match status" value="1"/>
</dbReference>
<dbReference type="KEGG" id="lali:LA20249_06655"/>
<dbReference type="STRING" id="1423720.FC67_GL000409"/>
<proteinExistence type="predicted"/>
<dbReference type="Pfam" id="PF03629">
    <property type="entry name" value="SASA"/>
    <property type="match status" value="1"/>
</dbReference>
<sequence length="493" mass="56180">MSSLRLDNIYTDGMVVPANKPFKISGQAIRNTQVTLEVLDKTYSVKANEKGDWVIEIAPIPIQVTTNIKISSLDEFIVLKKVRTGTVILLTGQSNIEFKFRDDSEYQEQIAHLNLKNVYFYNVPQLEYQDDKITLPKDLETSKWQIANAETLWEMSDIGFWMIKKLHELNPDEVIGIVDCYKGGTSISSWVPESVLNSDNKLIDTFVKPFKIATTNKSKADYEQEFSDYNAAVEKHNTDLAKFQSENPKVSLSDAKDRVGHTPWPPPMTPTSYLRPNGLFHTMIEQVKNYVVDKVVWYQGENDAPNPDVYGTMLKGLIISWRKLFCDKSLPFYVVQLPGYFDEPKDSWAIIRQYQLEVTQNINDVHLISIADTGEKHNIHPTHKRIAGTRIGEIISGNGYDSTPYVYRQQIVGDKLILFVKAAGILSQKGKTEFLVQRNGTWVKQEVNAVGKIIAIDNAENITKIRYAYENYPTCTLFNEFLAPVAPFEMEIK</sequence>
<reference evidence="3 4" key="1">
    <citation type="submission" date="2016-12" db="EMBL/GenBank/DDBJ databases">
        <title>The whole genome sequencing and assembly of Lactobacillus alimentarius DSM 20249T strain.</title>
        <authorList>
            <person name="Lee Y.-J."/>
            <person name="Yi H."/>
            <person name="Bahn Y.-S."/>
            <person name="Kim J.F."/>
            <person name="Lee D.-W."/>
        </authorList>
    </citation>
    <scope>NUCLEOTIDE SEQUENCE [LARGE SCALE GENOMIC DNA]</scope>
    <source>
        <strain evidence="3 4">DSM 20249</strain>
    </source>
</reference>
<dbReference type="GO" id="GO:0001681">
    <property type="term" value="F:sialate O-acetylesterase activity"/>
    <property type="evidence" value="ECO:0007669"/>
    <property type="project" value="InterPro"/>
</dbReference>
<dbReference type="Proteomes" id="UP000234653">
    <property type="component" value="Chromosome"/>
</dbReference>
<dbReference type="Gene3D" id="3.40.50.1110">
    <property type="entry name" value="SGNH hydrolase"/>
    <property type="match status" value="1"/>
</dbReference>
<protein>
    <recommendedName>
        <fullName evidence="2">Sialate O-acetylesterase domain-containing protein</fullName>
    </recommendedName>
</protein>
<evidence type="ECO:0000313" key="4">
    <source>
        <dbReference type="Proteomes" id="UP000234653"/>
    </source>
</evidence>
<dbReference type="RefSeq" id="WP_057738262.1">
    <property type="nucleotide sequence ID" value="NZ_AZDQ01000016.1"/>
</dbReference>
<keyword evidence="4" id="KW-1185">Reference proteome</keyword>
<dbReference type="InterPro" id="IPR036514">
    <property type="entry name" value="SGNH_hydro_sf"/>
</dbReference>
<evidence type="ECO:0000259" key="2">
    <source>
        <dbReference type="Pfam" id="PF03629"/>
    </source>
</evidence>